<evidence type="ECO:0000313" key="4">
    <source>
        <dbReference type="Proteomes" id="UP001642409"/>
    </source>
</evidence>
<gene>
    <name evidence="2" type="ORF">HINF_LOCUS20248</name>
    <name evidence="3" type="ORF">HINF_LOCUS60140</name>
</gene>
<protein>
    <submittedName>
        <fullName evidence="3">Hypothetical_protein</fullName>
    </submittedName>
</protein>
<evidence type="ECO:0000256" key="1">
    <source>
        <dbReference type="SAM" id="SignalP"/>
    </source>
</evidence>
<evidence type="ECO:0000313" key="3">
    <source>
        <dbReference type="EMBL" id="CAL6081016.1"/>
    </source>
</evidence>
<evidence type="ECO:0000313" key="2">
    <source>
        <dbReference type="EMBL" id="CAI9932603.1"/>
    </source>
</evidence>
<name>A0AA86P6I3_9EUKA</name>
<dbReference type="EMBL" id="CATOUU010000519">
    <property type="protein sequence ID" value="CAI9932603.1"/>
    <property type="molecule type" value="Genomic_DNA"/>
</dbReference>
<reference evidence="3 4" key="2">
    <citation type="submission" date="2024-07" db="EMBL/GenBank/DDBJ databases">
        <authorList>
            <person name="Akdeniz Z."/>
        </authorList>
    </citation>
    <scope>NUCLEOTIDE SEQUENCE [LARGE SCALE GENOMIC DNA]</scope>
</reference>
<keyword evidence="4" id="KW-1185">Reference proteome</keyword>
<reference evidence="2" key="1">
    <citation type="submission" date="2023-06" db="EMBL/GenBank/DDBJ databases">
        <authorList>
            <person name="Kurt Z."/>
        </authorList>
    </citation>
    <scope>NUCLEOTIDE SEQUENCE</scope>
</reference>
<proteinExistence type="predicted"/>
<organism evidence="2">
    <name type="scientific">Hexamita inflata</name>
    <dbReference type="NCBI Taxonomy" id="28002"/>
    <lineage>
        <taxon>Eukaryota</taxon>
        <taxon>Metamonada</taxon>
        <taxon>Diplomonadida</taxon>
        <taxon>Hexamitidae</taxon>
        <taxon>Hexamitinae</taxon>
        <taxon>Hexamita</taxon>
    </lineage>
</organism>
<dbReference type="Proteomes" id="UP001642409">
    <property type="component" value="Unassembled WGS sequence"/>
</dbReference>
<feature type="chain" id="PRO_5041689143" evidence="1">
    <location>
        <begin position="20"/>
        <end position="212"/>
    </location>
</feature>
<accession>A0AA86P6I3</accession>
<feature type="signal peptide" evidence="1">
    <location>
        <begin position="1"/>
        <end position="19"/>
    </location>
</feature>
<comment type="caution">
    <text evidence="2">The sequence shown here is derived from an EMBL/GenBank/DDBJ whole genome shotgun (WGS) entry which is preliminary data.</text>
</comment>
<dbReference type="EMBL" id="CAXDID020000350">
    <property type="protein sequence ID" value="CAL6081016.1"/>
    <property type="molecule type" value="Genomic_DNA"/>
</dbReference>
<dbReference type="AlphaFoldDB" id="A0AA86P6I3"/>
<sequence>MVFIFVSNLSVLLPHLCNSFNVFTMCDLTSFKIKQLFQSVIFDLIDKTKLKLYCVFINQKFNNIFVQLRYLIFVQFFPFIKQVIEKARSHGFKILHNLVLKGVAFSLTRGQLHVQPPYKRKCDPLLSEVMQQGLLLIYYILQFGYLPVCHSLSHLQYYIIVIYIDLLLFPAQNLEALRVAADTLVPRFIPAIPKIVTKITSEVNNGMILRLV</sequence>
<keyword evidence="1" id="KW-0732">Signal</keyword>